<dbReference type="InterPro" id="IPR006115">
    <property type="entry name" value="6PGDH_NADP-bd"/>
</dbReference>
<dbReference type="SUPFAM" id="SSF51735">
    <property type="entry name" value="NAD(P)-binding Rossmann-fold domains"/>
    <property type="match status" value="1"/>
</dbReference>
<evidence type="ECO:0000256" key="3">
    <source>
        <dbReference type="ARBA" id="ARBA00023027"/>
    </source>
</evidence>
<dbReference type="InterPro" id="IPR008927">
    <property type="entry name" value="6-PGluconate_DH-like_C_sf"/>
</dbReference>
<sequence>MTRQLTHDVGFLGLGIMGAPMAANLAAAGPLLVWNRTRGAAEELATKGAEIAGSPSEVAERASVIFVMLRDESATNAVLPFDGSVDYRDRTIVQMGTMTPEYSARLAERVTSAGGRYVEAPVSGSRRPAVAGQLVAMVAGDDADIERVRPHLEAMCSSIFVCGAPPNALTMKLAVNTFLITMVTGLAESFHFAETAGLDLGVLERILDAGPMASPVSRSKAHKIVDVEWSPDAAIRDVLKNSRFVVDEAHRNGSAAPLMEASARLYEETNGLGFSEDDMAAVIRALRARVAE</sequence>
<evidence type="ECO:0000313" key="6">
    <source>
        <dbReference type="EMBL" id="MDH6181507.1"/>
    </source>
</evidence>
<reference evidence="6 7" key="1">
    <citation type="submission" date="2023-04" db="EMBL/GenBank/DDBJ databases">
        <title>Genome Encyclopedia of Bacteria and Archaea VI: Functional Genomics of Type Strains.</title>
        <authorList>
            <person name="Whitman W."/>
        </authorList>
    </citation>
    <scope>NUCLEOTIDE SEQUENCE [LARGE SCALE GENOMIC DNA]</scope>
    <source>
        <strain evidence="6 7">SG_E_30_P1</strain>
    </source>
</reference>
<dbReference type="GO" id="GO:0008442">
    <property type="term" value="F:3-hydroxyisobutyrate dehydrogenase activity"/>
    <property type="evidence" value="ECO:0007669"/>
    <property type="project" value="UniProtKB-EC"/>
</dbReference>
<feature type="domain" description="3-hydroxyisobutyrate dehydrogenase-like NAD-binding" evidence="5">
    <location>
        <begin position="170"/>
        <end position="286"/>
    </location>
</feature>
<dbReference type="Pfam" id="PF14833">
    <property type="entry name" value="NAD_binding_11"/>
    <property type="match status" value="1"/>
</dbReference>
<dbReference type="InterPro" id="IPR029154">
    <property type="entry name" value="HIBADH-like_NADP-bd"/>
</dbReference>
<dbReference type="EC" id="1.1.1.31" evidence="6"/>
<keyword evidence="2 6" id="KW-0560">Oxidoreductase</keyword>
<evidence type="ECO:0000256" key="1">
    <source>
        <dbReference type="ARBA" id="ARBA00009080"/>
    </source>
</evidence>
<dbReference type="SUPFAM" id="SSF48179">
    <property type="entry name" value="6-phosphogluconate dehydrogenase C-terminal domain-like"/>
    <property type="match status" value="1"/>
</dbReference>
<keyword evidence="7" id="KW-1185">Reference proteome</keyword>
<feature type="domain" description="6-phosphogluconate dehydrogenase NADP-binding" evidence="4">
    <location>
        <begin position="8"/>
        <end position="163"/>
    </location>
</feature>
<dbReference type="InterPro" id="IPR051265">
    <property type="entry name" value="HIBADH-related_NP60_sf"/>
</dbReference>
<evidence type="ECO:0000259" key="5">
    <source>
        <dbReference type="Pfam" id="PF14833"/>
    </source>
</evidence>
<dbReference type="InterPro" id="IPR015815">
    <property type="entry name" value="HIBADH-related"/>
</dbReference>
<comment type="similarity">
    <text evidence="1">Belongs to the HIBADH-related family.</text>
</comment>
<dbReference type="PANTHER" id="PTHR43580">
    <property type="entry name" value="OXIDOREDUCTASE GLYR1-RELATED"/>
    <property type="match status" value="1"/>
</dbReference>
<dbReference type="InterPro" id="IPR013328">
    <property type="entry name" value="6PGD_dom2"/>
</dbReference>
<dbReference type="Gene3D" id="1.10.1040.10">
    <property type="entry name" value="N-(1-d-carboxylethyl)-l-norvaline Dehydrogenase, domain 2"/>
    <property type="match status" value="1"/>
</dbReference>
<protein>
    <submittedName>
        <fullName evidence="6">3-hydroxyisobutyrate dehydrogenase</fullName>
        <ecNumber evidence="6">1.1.1.31</ecNumber>
    </submittedName>
</protein>
<dbReference type="Pfam" id="PF03446">
    <property type="entry name" value="NAD_binding_2"/>
    <property type="match status" value="1"/>
</dbReference>
<comment type="caution">
    <text evidence="6">The sequence shown here is derived from an EMBL/GenBank/DDBJ whole genome shotgun (WGS) entry which is preliminary data.</text>
</comment>
<evidence type="ECO:0000313" key="7">
    <source>
        <dbReference type="Proteomes" id="UP001160142"/>
    </source>
</evidence>
<dbReference type="EMBL" id="JARXVQ010000001">
    <property type="protein sequence ID" value="MDH6181507.1"/>
    <property type="molecule type" value="Genomic_DNA"/>
</dbReference>
<evidence type="ECO:0000259" key="4">
    <source>
        <dbReference type="Pfam" id="PF03446"/>
    </source>
</evidence>
<dbReference type="PROSITE" id="PS00895">
    <property type="entry name" value="3_HYDROXYISOBUT_DH"/>
    <property type="match status" value="1"/>
</dbReference>
<name>A0ABT6KNB7_9MICO</name>
<dbReference type="PANTHER" id="PTHR43580:SF2">
    <property type="entry name" value="CYTOKINE-LIKE NUCLEAR FACTOR N-PAC"/>
    <property type="match status" value="1"/>
</dbReference>
<accession>A0ABT6KNB7</accession>
<dbReference type="RefSeq" id="WP_322133820.1">
    <property type="nucleotide sequence ID" value="NZ_CP085036.1"/>
</dbReference>
<dbReference type="InterPro" id="IPR002204">
    <property type="entry name" value="3-OH-isobutyrate_DH-rel_CS"/>
</dbReference>
<organism evidence="6 7">
    <name type="scientific">Antiquaquibacter oligotrophicus</name>
    <dbReference type="NCBI Taxonomy" id="2880260"/>
    <lineage>
        <taxon>Bacteria</taxon>
        <taxon>Bacillati</taxon>
        <taxon>Actinomycetota</taxon>
        <taxon>Actinomycetes</taxon>
        <taxon>Micrococcales</taxon>
        <taxon>Microbacteriaceae</taxon>
        <taxon>Antiquaquibacter</taxon>
    </lineage>
</organism>
<dbReference type="Proteomes" id="UP001160142">
    <property type="component" value="Unassembled WGS sequence"/>
</dbReference>
<proteinExistence type="inferred from homology"/>
<gene>
    <name evidence="6" type="ORF">M2152_001689</name>
</gene>
<keyword evidence="3" id="KW-0520">NAD</keyword>
<dbReference type="Gene3D" id="3.40.50.720">
    <property type="entry name" value="NAD(P)-binding Rossmann-like Domain"/>
    <property type="match status" value="1"/>
</dbReference>
<dbReference type="PIRSF" id="PIRSF000103">
    <property type="entry name" value="HIBADH"/>
    <property type="match status" value="1"/>
</dbReference>
<dbReference type="InterPro" id="IPR036291">
    <property type="entry name" value="NAD(P)-bd_dom_sf"/>
</dbReference>
<evidence type="ECO:0000256" key="2">
    <source>
        <dbReference type="ARBA" id="ARBA00023002"/>
    </source>
</evidence>